<dbReference type="PROSITE" id="PS00678">
    <property type="entry name" value="WD_REPEATS_1"/>
    <property type="match status" value="1"/>
</dbReference>
<evidence type="ECO:0000259" key="8">
    <source>
        <dbReference type="Pfam" id="PF08625"/>
    </source>
</evidence>
<feature type="repeat" description="WD" evidence="6">
    <location>
        <begin position="741"/>
        <end position="782"/>
    </location>
</feature>
<dbReference type="PRINTS" id="PR00320">
    <property type="entry name" value="GPROTEINBRPT"/>
</dbReference>
<sequence length="1024" mass="115505">MANCTSLSTVKITSPIGNLDISGCNNGMHSVKRSNEQLAIPDVDVKCEIIESHSENIPASIEQSVEWIKCYFSITSLNDKQRNLILFGDYPPICPNLGLSKFSSMLYTTAAKKIRFGLRVSYGDLASMVNNPRASRAVGTCLKRNPFMIIIPCHRITPKSGGIGSYGGKKDLAPLKQWLIEYEEEIRKELNIDPKKFDQLFTGHRIDIDASGRLIVSPCLNSIKFTEIKNGKQLHEIKLDSESTEESEEEYIVTFELKKNRLVVAYNSGLLRHWSVEITEQIEPETSTTNLQVESVLLRTWKSLHVGPVASIKIDSTNSFTATGGSDGSIKVWDIVNNYCTHNFKEAKGVINTVAFASSYSNEMYQLVASGDDYAIHVWNLITSKHLAQLDGHNGKVTDIIFTPDGEHIISSSRDKLVFVWNGLTFVKERTIAIFESVETIQLVSSENLSIIDDRTRGKTEKLLITAGESGLLKVWDYKSGKHLFTQNNSLLRVKDVKLEEQEDATKQPESEYTLINQLVYNQSLNQLIAVSFDKDIIFHNIADLSPTRQLIGQNDDILDIQLIGDEEAHIAVATNSPKIKVFELATSNCFLLLGHTDIVLCLAVFAHNPNLMISSSKDNSVRVWHFNDDITSAICLFHGTGHTHSVTSLATSMLPSSVNECLFFLSGSEDTTLKYWKIPEDIEDSMNLGSTIVAQYTQSCHEKAINSIDVSPNNKVIATGSQDKTAKLWMLPQLKLIGVIRGHRKGIWYVKFSPVDQVVATCSADSSIKIWSITDFSCLKTFQGHTSSVLKLSFIDQGMQFISSASDGNLKIWNLKSNECVSTFDAHDGKVWAMAISKDEERLVTGSDDSKIIVWRNITTTVKEKEAIKTEETIQREQSLLNYMEKRSWLKALKMALRMEHPLRTLNILKEILMEKGNINELIEQLCKLREDQLLMLLDYSVHWNTNSKHYIVAQCVVRAVLETIPPNELTNMPDFRTKVEKMLPYCQRHMLRVKRIQQYVTFADFLYQHMKLPDEEPNNHLN</sequence>
<keyword evidence="3" id="KW-0677">Repeat</keyword>
<dbReference type="InterPro" id="IPR020472">
    <property type="entry name" value="WD40_PAC1"/>
</dbReference>
<dbReference type="Pfam" id="PF08625">
    <property type="entry name" value="Utp13"/>
    <property type="match status" value="1"/>
</dbReference>
<dbReference type="PROSITE" id="PS50294">
    <property type="entry name" value="WD_REPEATS_REGION"/>
    <property type="match status" value="7"/>
</dbReference>
<dbReference type="InterPro" id="IPR013934">
    <property type="entry name" value="Utp13_C"/>
</dbReference>
<dbReference type="GO" id="GO:0032040">
    <property type="term" value="C:small-subunit processome"/>
    <property type="evidence" value="ECO:0007669"/>
    <property type="project" value="InterPro"/>
</dbReference>
<protein>
    <recommendedName>
        <fullName evidence="11">Methylated-DNA--protein-cysteine methyltransferase</fullName>
    </recommendedName>
</protein>
<evidence type="ECO:0008006" key="11">
    <source>
        <dbReference type="Google" id="ProtNLM"/>
    </source>
</evidence>
<dbReference type="InterPro" id="IPR015943">
    <property type="entry name" value="WD40/YVTN_repeat-like_dom_sf"/>
</dbReference>
<feature type="domain" description="Methylated-DNA-[protein]-cysteine S-methyltransferase DNA binding" evidence="7">
    <location>
        <begin position="110"/>
        <end position="184"/>
    </location>
</feature>
<feature type="repeat" description="WD" evidence="6">
    <location>
        <begin position="390"/>
        <end position="422"/>
    </location>
</feature>
<dbReference type="PANTHER" id="PTHR19854">
    <property type="entry name" value="TRANSDUCIN BETA-LIKE 3"/>
    <property type="match status" value="1"/>
</dbReference>
<dbReference type="Gene3D" id="2.130.10.10">
    <property type="entry name" value="YVTN repeat-like/Quinoprotein amine dehydrogenase"/>
    <property type="match status" value="3"/>
</dbReference>
<dbReference type="InterPro" id="IPR036631">
    <property type="entry name" value="MGMT_N_sf"/>
</dbReference>
<evidence type="ECO:0000256" key="5">
    <source>
        <dbReference type="ARBA" id="ARBA00023242"/>
    </source>
</evidence>
<dbReference type="InterPro" id="IPR019775">
    <property type="entry name" value="WD40_repeat_CS"/>
</dbReference>
<dbReference type="PROSITE" id="PS50082">
    <property type="entry name" value="WD_REPEATS_2"/>
    <property type="match status" value="7"/>
</dbReference>
<evidence type="ECO:0000256" key="1">
    <source>
        <dbReference type="ARBA" id="ARBA00004604"/>
    </source>
</evidence>
<evidence type="ECO:0000256" key="3">
    <source>
        <dbReference type="ARBA" id="ARBA00022737"/>
    </source>
</evidence>
<dbReference type="AlphaFoldDB" id="A0A9Q0MAJ1"/>
<dbReference type="InterPro" id="IPR001680">
    <property type="entry name" value="WD40_rpt"/>
</dbReference>
<feature type="domain" description="U3 small nucleolar RNA-associated protein 13 C-terminal" evidence="8">
    <location>
        <begin position="878"/>
        <end position="1012"/>
    </location>
</feature>
<dbReference type="SUPFAM" id="SSF46767">
    <property type="entry name" value="Methylated DNA-protein cysteine methyltransferase, C-terminal domain"/>
    <property type="match status" value="1"/>
</dbReference>
<evidence type="ECO:0000256" key="2">
    <source>
        <dbReference type="ARBA" id="ARBA00022574"/>
    </source>
</evidence>
<accession>A0A9Q0MAJ1</accession>
<dbReference type="SUPFAM" id="SSF50978">
    <property type="entry name" value="WD40 repeat-like"/>
    <property type="match status" value="1"/>
</dbReference>
<reference evidence="9" key="1">
    <citation type="submission" date="2022-12" db="EMBL/GenBank/DDBJ databases">
        <title>Genome assemblies of Blomia tropicalis.</title>
        <authorList>
            <person name="Cui Y."/>
        </authorList>
    </citation>
    <scope>NUCLEOTIDE SEQUENCE</scope>
    <source>
        <tissue evidence="9">Adult mites</tissue>
    </source>
</reference>
<dbReference type="InterPro" id="IPR011047">
    <property type="entry name" value="Quinoprotein_ADH-like_sf"/>
</dbReference>
<dbReference type="Proteomes" id="UP001142055">
    <property type="component" value="Chromosome 1"/>
</dbReference>
<dbReference type="InterPro" id="IPR014048">
    <property type="entry name" value="MethylDNA_cys_MeTrfase_DNA-bd"/>
</dbReference>
<dbReference type="Pfam" id="PF01035">
    <property type="entry name" value="DNA_binding_1"/>
    <property type="match status" value="1"/>
</dbReference>
<gene>
    <name evidence="9" type="ORF">RDWZM_001373</name>
</gene>
<keyword evidence="4" id="KW-0227">DNA damage</keyword>
<dbReference type="InterPro" id="IPR036388">
    <property type="entry name" value="WH-like_DNA-bd_sf"/>
</dbReference>
<dbReference type="GO" id="GO:0005829">
    <property type="term" value="C:cytosol"/>
    <property type="evidence" value="ECO:0007669"/>
    <property type="project" value="UniProtKB-ARBA"/>
</dbReference>
<dbReference type="CDD" id="cd00200">
    <property type="entry name" value="WD40"/>
    <property type="match status" value="1"/>
</dbReference>
<evidence type="ECO:0000313" key="9">
    <source>
        <dbReference type="EMBL" id="KAJ6222828.1"/>
    </source>
</evidence>
<comment type="subcellular location">
    <subcellularLocation>
        <location evidence="1">Nucleus</location>
        <location evidence="1">Nucleolus</location>
    </subcellularLocation>
</comment>
<dbReference type="Gene3D" id="1.10.10.10">
    <property type="entry name" value="Winged helix-like DNA-binding domain superfamily/Winged helix DNA-binding domain"/>
    <property type="match status" value="1"/>
</dbReference>
<keyword evidence="10" id="KW-1185">Reference proteome</keyword>
<dbReference type="SUPFAM" id="SSF50998">
    <property type="entry name" value="Quinoprotein alcohol dehydrogenase-like"/>
    <property type="match status" value="1"/>
</dbReference>
<dbReference type="OMA" id="PYVQRHF"/>
<dbReference type="GO" id="GO:0000472">
    <property type="term" value="P:endonucleolytic cleavage to generate mature 5'-end of SSU-rRNA from (SSU-rRNA, 5.8S rRNA, LSU-rRNA)"/>
    <property type="evidence" value="ECO:0007669"/>
    <property type="project" value="TreeGrafter"/>
</dbReference>
<dbReference type="CDD" id="cd06445">
    <property type="entry name" value="ATase"/>
    <property type="match status" value="1"/>
</dbReference>
<dbReference type="GO" id="GO:0006281">
    <property type="term" value="P:DNA repair"/>
    <property type="evidence" value="ECO:0007669"/>
    <property type="project" value="InterPro"/>
</dbReference>
<feature type="repeat" description="WD" evidence="6">
    <location>
        <begin position="825"/>
        <end position="856"/>
    </location>
</feature>
<evidence type="ECO:0000259" key="7">
    <source>
        <dbReference type="Pfam" id="PF01035"/>
    </source>
</evidence>
<name>A0A9Q0MAJ1_BLOTA</name>
<dbReference type="EMBL" id="JAPWDV010000001">
    <property type="protein sequence ID" value="KAJ6222828.1"/>
    <property type="molecule type" value="Genomic_DNA"/>
</dbReference>
<dbReference type="GO" id="GO:0030686">
    <property type="term" value="C:90S preribosome"/>
    <property type="evidence" value="ECO:0007669"/>
    <property type="project" value="TreeGrafter"/>
</dbReference>
<dbReference type="SUPFAM" id="SSF53155">
    <property type="entry name" value="Methylated DNA-protein cysteine methyltransferase domain"/>
    <property type="match status" value="1"/>
</dbReference>
<dbReference type="Pfam" id="PF00400">
    <property type="entry name" value="WD40"/>
    <property type="match status" value="8"/>
</dbReference>
<dbReference type="PANTHER" id="PTHR19854:SF15">
    <property type="entry name" value="TRANSDUCIN BETA-LIKE PROTEIN 3"/>
    <property type="match status" value="1"/>
</dbReference>
<dbReference type="InterPro" id="IPR036217">
    <property type="entry name" value="MethylDNA_cys_MeTrfase_DNAb"/>
</dbReference>
<feature type="repeat" description="WD" evidence="6">
    <location>
        <begin position="699"/>
        <end position="730"/>
    </location>
</feature>
<dbReference type="SMART" id="SM00320">
    <property type="entry name" value="WD40"/>
    <property type="match status" value="12"/>
</dbReference>
<dbReference type="InterPro" id="IPR036322">
    <property type="entry name" value="WD40_repeat_dom_sf"/>
</dbReference>
<keyword evidence="2 6" id="KW-0853">WD repeat</keyword>
<keyword evidence="5" id="KW-0539">Nucleus</keyword>
<dbReference type="GO" id="GO:0003908">
    <property type="term" value="F:methylated-DNA-[protein]-cysteine S-methyltransferase activity"/>
    <property type="evidence" value="ECO:0007669"/>
    <property type="project" value="InterPro"/>
</dbReference>
<dbReference type="GO" id="GO:0000480">
    <property type="term" value="P:endonucleolytic cleavage in 5'-ETS of tricistronic rRNA transcript (SSU-rRNA, 5.8S rRNA, LSU-rRNA)"/>
    <property type="evidence" value="ECO:0007669"/>
    <property type="project" value="TreeGrafter"/>
</dbReference>
<dbReference type="GO" id="GO:0034511">
    <property type="term" value="F:U3 snoRNA binding"/>
    <property type="evidence" value="ECO:0007669"/>
    <property type="project" value="TreeGrafter"/>
</dbReference>
<evidence type="ECO:0000313" key="10">
    <source>
        <dbReference type="Proteomes" id="UP001142055"/>
    </source>
</evidence>
<dbReference type="NCBIfam" id="TIGR00589">
    <property type="entry name" value="ogt"/>
    <property type="match status" value="1"/>
</dbReference>
<feature type="repeat" description="WD" evidence="6">
    <location>
        <begin position="593"/>
        <end position="628"/>
    </location>
</feature>
<dbReference type="Gene3D" id="3.30.160.70">
    <property type="entry name" value="Methylated DNA-protein cysteine methyltransferase domain"/>
    <property type="match status" value="1"/>
</dbReference>
<organism evidence="9 10">
    <name type="scientific">Blomia tropicalis</name>
    <name type="common">Mite</name>
    <dbReference type="NCBI Taxonomy" id="40697"/>
    <lineage>
        <taxon>Eukaryota</taxon>
        <taxon>Metazoa</taxon>
        <taxon>Ecdysozoa</taxon>
        <taxon>Arthropoda</taxon>
        <taxon>Chelicerata</taxon>
        <taxon>Arachnida</taxon>
        <taxon>Acari</taxon>
        <taxon>Acariformes</taxon>
        <taxon>Sarcoptiformes</taxon>
        <taxon>Astigmata</taxon>
        <taxon>Glycyphagoidea</taxon>
        <taxon>Echimyopodidae</taxon>
        <taxon>Blomia</taxon>
    </lineage>
</organism>
<feature type="repeat" description="WD" evidence="6">
    <location>
        <begin position="302"/>
        <end position="343"/>
    </location>
</feature>
<proteinExistence type="predicted"/>
<comment type="caution">
    <text evidence="9">The sequence shown here is derived from an EMBL/GenBank/DDBJ whole genome shotgun (WGS) entry which is preliminary data.</text>
</comment>
<feature type="repeat" description="WD" evidence="6">
    <location>
        <begin position="783"/>
        <end position="824"/>
    </location>
</feature>
<evidence type="ECO:0000256" key="6">
    <source>
        <dbReference type="PROSITE-ProRule" id="PRU00221"/>
    </source>
</evidence>
<evidence type="ECO:0000256" key="4">
    <source>
        <dbReference type="ARBA" id="ARBA00022763"/>
    </source>
</evidence>